<keyword evidence="1" id="KW-0805">Transcription regulation</keyword>
<keyword evidence="2" id="KW-0238">DNA-binding</keyword>
<feature type="transmembrane region" description="Helical" evidence="4">
    <location>
        <begin position="77"/>
        <end position="95"/>
    </location>
</feature>
<evidence type="ECO:0000256" key="4">
    <source>
        <dbReference type="SAM" id="Phobius"/>
    </source>
</evidence>
<dbReference type="SMART" id="SM00342">
    <property type="entry name" value="HTH_ARAC"/>
    <property type="match status" value="1"/>
</dbReference>
<feature type="domain" description="HTH araC/xylS-type" evidence="5">
    <location>
        <begin position="295"/>
        <end position="399"/>
    </location>
</feature>
<dbReference type="EMBL" id="FQUO01000010">
    <property type="protein sequence ID" value="SHF64377.1"/>
    <property type="molecule type" value="Genomic_DNA"/>
</dbReference>
<feature type="transmembrane region" description="Helical" evidence="4">
    <location>
        <begin position="6"/>
        <end position="27"/>
    </location>
</feature>
<evidence type="ECO:0000259" key="5">
    <source>
        <dbReference type="PROSITE" id="PS01124"/>
    </source>
</evidence>
<evidence type="ECO:0000313" key="6">
    <source>
        <dbReference type="EMBL" id="SHF64377.1"/>
    </source>
</evidence>
<sequence>MLFQFNRYSSLLLIFFVHGLVYALLLLRRGVQQDRGSDKWLAAFLFLCILYITPWMVGFAGWYDNQPYRDILFYTPFQQLLLIGPVVFFYVQSLLNPSFRFSWKNALHLLPAALYLIYSGVMVVTDKWVLDRYFFLASQQDPDFESWYQSLGFLSMSVYLLLSLRYYRLFRKLMVQVVSYADSVRFPWIERFLGAFLLMLLARVLLFGASFVITDDYSNSWWYFLTFALIYYFIAITGYGNTVEVKVGFRSLLLENRVQLYLPAATLDTVEAEVLEIETAAPDARPDPQWDGWQVQIRAAMEKEKMYTDPELSLTALARKLAIPAGQLSRIINSGFGTNFNDFVNGYRVAAVKAMIASGEHKKQTLLGIAFDCGFNSKATFNRAFLKATGLSPKAYIQQLS</sequence>
<dbReference type="PANTHER" id="PTHR43280:SF29">
    <property type="entry name" value="ARAC-FAMILY TRANSCRIPTIONAL REGULATOR"/>
    <property type="match status" value="1"/>
</dbReference>
<dbReference type="Pfam" id="PF12833">
    <property type="entry name" value="HTH_18"/>
    <property type="match status" value="1"/>
</dbReference>
<gene>
    <name evidence="6" type="ORF">SAMN05444008_110162</name>
</gene>
<dbReference type="InterPro" id="IPR009057">
    <property type="entry name" value="Homeodomain-like_sf"/>
</dbReference>
<dbReference type="InterPro" id="IPR018062">
    <property type="entry name" value="HTH_AraC-typ_CS"/>
</dbReference>
<keyword evidence="4" id="KW-1133">Transmembrane helix</keyword>
<proteinExistence type="predicted"/>
<dbReference type="GO" id="GO:0043565">
    <property type="term" value="F:sequence-specific DNA binding"/>
    <property type="evidence" value="ECO:0007669"/>
    <property type="project" value="InterPro"/>
</dbReference>
<dbReference type="PANTHER" id="PTHR43280">
    <property type="entry name" value="ARAC-FAMILY TRANSCRIPTIONAL REGULATOR"/>
    <property type="match status" value="1"/>
</dbReference>
<evidence type="ECO:0000313" key="7">
    <source>
        <dbReference type="Proteomes" id="UP000184368"/>
    </source>
</evidence>
<evidence type="ECO:0000256" key="2">
    <source>
        <dbReference type="ARBA" id="ARBA00023125"/>
    </source>
</evidence>
<dbReference type="AlphaFoldDB" id="A0A1M5DBP2"/>
<dbReference type="GO" id="GO:0003700">
    <property type="term" value="F:DNA-binding transcription factor activity"/>
    <property type="evidence" value="ECO:0007669"/>
    <property type="project" value="InterPro"/>
</dbReference>
<dbReference type="RefSeq" id="WP_073044334.1">
    <property type="nucleotide sequence ID" value="NZ_FQUO01000010.1"/>
</dbReference>
<dbReference type="PROSITE" id="PS01124">
    <property type="entry name" value="HTH_ARAC_FAMILY_2"/>
    <property type="match status" value="1"/>
</dbReference>
<keyword evidence="4" id="KW-0812">Transmembrane</keyword>
<dbReference type="InterPro" id="IPR018060">
    <property type="entry name" value="HTH_AraC"/>
</dbReference>
<dbReference type="SUPFAM" id="SSF46689">
    <property type="entry name" value="Homeodomain-like"/>
    <property type="match status" value="1"/>
</dbReference>
<evidence type="ECO:0000256" key="3">
    <source>
        <dbReference type="ARBA" id="ARBA00023163"/>
    </source>
</evidence>
<feature type="transmembrane region" description="Helical" evidence="4">
    <location>
        <begin position="220"/>
        <end position="240"/>
    </location>
</feature>
<organism evidence="6 7">
    <name type="scientific">Cnuella takakiae</name>
    <dbReference type="NCBI Taxonomy" id="1302690"/>
    <lineage>
        <taxon>Bacteria</taxon>
        <taxon>Pseudomonadati</taxon>
        <taxon>Bacteroidota</taxon>
        <taxon>Chitinophagia</taxon>
        <taxon>Chitinophagales</taxon>
        <taxon>Chitinophagaceae</taxon>
        <taxon>Cnuella</taxon>
    </lineage>
</organism>
<keyword evidence="3" id="KW-0804">Transcription</keyword>
<evidence type="ECO:0000256" key="1">
    <source>
        <dbReference type="ARBA" id="ARBA00023015"/>
    </source>
</evidence>
<dbReference type="Gene3D" id="1.10.10.60">
    <property type="entry name" value="Homeodomain-like"/>
    <property type="match status" value="2"/>
</dbReference>
<dbReference type="OrthoDB" id="5492415at2"/>
<protein>
    <submittedName>
        <fullName evidence="6">Transcriptional regulator, AraC family</fullName>
    </submittedName>
</protein>
<reference evidence="6 7" key="1">
    <citation type="submission" date="2016-11" db="EMBL/GenBank/DDBJ databases">
        <authorList>
            <person name="Jaros S."/>
            <person name="Januszkiewicz K."/>
            <person name="Wedrychowicz H."/>
        </authorList>
    </citation>
    <scope>NUCLEOTIDE SEQUENCE [LARGE SCALE GENOMIC DNA]</scope>
    <source>
        <strain evidence="6 7">DSM 26897</strain>
    </source>
</reference>
<keyword evidence="4" id="KW-0472">Membrane</keyword>
<dbReference type="STRING" id="1302690.BUE76_20665"/>
<feature type="transmembrane region" description="Helical" evidence="4">
    <location>
        <begin position="146"/>
        <end position="167"/>
    </location>
</feature>
<feature type="transmembrane region" description="Helical" evidence="4">
    <location>
        <begin position="39"/>
        <end position="57"/>
    </location>
</feature>
<dbReference type="Proteomes" id="UP000184368">
    <property type="component" value="Unassembled WGS sequence"/>
</dbReference>
<dbReference type="PROSITE" id="PS00041">
    <property type="entry name" value="HTH_ARAC_FAMILY_1"/>
    <property type="match status" value="1"/>
</dbReference>
<feature type="transmembrane region" description="Helical" evidence="4">
    <location>
        <begin position="107"/>
        <end position="126"/>
    </location>
</feature>
<accession>A0A1M5DBP2</accession>
<name>A0A1M5DBP2_9BACT</name>
<keyword evidence="7" id="KW-1185">Reference proteome</keyword>
<feature type="transmembrane region" description="Helical" evidence="4">
    <location>
        <begin position="188"/>
        <end position="214"/>
    </location>
</feature>